<evidence type="ECO:0000313" key="1">
    <source>
        <dbReference type="EMBL" id="MDQ9294227.1"/>
    </source>
</evidence>
<dbReference type="Proteomes" id="UP001235723">
    <property type="component" value="Unassembled WGS sequence"/>
</dbReference>
<sequence>MHTFAQALSSLPQEEKPSLLMGNGFSQAWSPQIFNYRSILDNANFGDHDDLIRKLFQELNTFDFESVMDKLSSANRIIKHYDPHCEMINLINEHQEALKTALINAISNSHPTYPHQISDRQFSFARSFLSNFERLFTLNYDLLMYWARNKKNLDPLTFDTDDGFRSGRTWQRYNTDQNVFFLHGALHLYEQGSSIKKHANGDNGNTIIEQVQMNLDEGAFPLFVSEPTSEKKKERILHNPYLNFCYSALRKLKGTLFIYGHSMDENDRHIFDQIRESKVTKVFVSIYGNENDENNKKAKANAQRFLSKEGCSVDFFIAETTPIWGEI</sequence>
<dbReference type="EMBL" id="JAHCRT010000008">
    <property type="protein sequence ID" value="MDQ9294227.1"/>
    <property type="molecule type" value="Genomic_DNA"/>
</dbReference>
<dbReference type="RefSeq" id="WP_024257701.1">
    <property type="nucleotide sequence ID" value="NZ_JAHCRN010000003.1"/>
</dbReference>
<comment type="caution">
    <text evidence="1">The sequence shown here is derived from an EMBL/GenBank/DDBJ whole genome shotgun (WGS) entry which is preliminary data.</text>
</comment>
<accession>A0ABU1C2A1</accession>
<gene>
    <name evidence="1" type="ORF">KJE03_12135</name>
</gene>
<keyword evidence="2" id="KW-1185">Reference proteome</keyword>
<proteinExistence type="predicted"/>
<dbReference type="InterPro" id="IPR032581">
    <property type="entry name" value="DUF4917"/>
</dbReference>
<reference evidence="1 2" key="1">
    <citation type="submission" date="2021-05" db="EMBL/GenBank/DDBJ databases">
        <title>Genome sequence of E. marmotae isolates.</title>
        <authorList>
            <person name="Binsker U."/>
            <person name="Hammerl J.A."/>
        </authorList>
    </citation>
    <scope>NUCLEOTIDE SEQUENCE [LARGE SCALE GENOMIC DNA]</scope>
    <source>
        <strain evidence="1 2">21-MO00586</strain>
    </source>
</reference>
<evidence type="ECO:0000313" key="2">
    <source>
        <dbReference type="Proteomes" id="UP001235723"/>
    </source>
</evidence>
<organism evidence="1 2">
    <name type="scientific">Escherichia marmotae</name>
    <dbReference type="NCBI Taxonomy" id="1499973"/>
    <lineage>
        <taxon>Bacteria</taxon>
        <taxon>Pseudomonadati</taxon>
        <taxon>Pseudomonadota</taxon>
        <taxon>Gammaproteobacteria</taxon>
        <taxon>Enterobacterales</taxon>
        <taxon>Enterobacteriaceae</taxon>
        <taxon>Escherichia</taxon>
    </lineage>
</organism>
<name>A0ABU1C2A1_9ESCH</name>
<protein>
    <submittedName>
        <fullName evidence="1">DUF4917 family protein</fullName>
    </submittedName>
</protein>
<dbReference type="Pfam" id="PF16263">
    <property type="entry name" value="DUF4917"/>
    <property type="match status" value="1"/>
</dbReference>